<dbReference type="Pfam" id="PF13180">
    <property type="entry name" value="PDZ_2"/>
    <property type="match status" value="1"/>
</dbReference>
<dbReference type="SMART" id="SM00228">
    <property type="entry name" value="PDZ"/>
    <property type="match status" value="1"/>
</dbReference>
<dbReference type="RefSeq" id="WP_011247217.1">
    <property type="nucleotide sequence ID" value="NZ_BOQS01000003.1"/>
</dbReference>
<evidence type="ECO:0000313" key="3">
    <source>
        <dbReference type="Proteomes" id="UP000216207"/>
    </source>
</evidence>
<dbReference type="Proteomes" id="UP000216207">
    <property type="component" value="Unassembled WGS sequence"/>
</dbReference>
<comment type="caution">
    <text evidence="2">The sequence shown here is derived from an EMBL/GenBank/DDBJ whole genome shotgun (WGS) entry which is preliminary data.</text>
</comment>
<feature type="active site" evidence="1">
    <location>
        <position position="240"/>
    </location>
</feature>
<dbReference type="GO" id="GO:0030163">
    <property type="term" value="P:protein catabolic process"/>
    <property type="evidence" value="ECO:0007669"/>
    <property type="project" value="InterPro"/>
</dbReference>
<dbReference type="PROSITE" id="PS50106">
    <property type="entry name" value="PDZ"/>
    <property type="match status" value="1"/>
</dbReference>
<dbReference type="GO" id="GO:0006508">
    <property type="term" value="P:proteolysis"/>
    <property type="evidence" value="ECO:0007669"/>
    <property type="project" value="UniProtKB-KW"/>
</dbReference>
<dbReference type="Pfam" id="PF05362">
    <property type="entry name" value="Lon_C"/>
    <property type="match status" value="1"/>
</dbReference>
<dbReference type="Gene3D" id="3.30.230.10">
    <property type="match status" value="1"/>
</dbReference>
<dbReference type="InterPro" id="IPR020568">
    <property type="entry name" value="Ribosomal_Su5_D2-typ_SF"/>
</dbReference>
<comment type="similarity">
    <text evidence="1">Belongs to the peptidase S16 family.</text>
</comment>
<dbReference type="GO" id="GO:0004252">
    <property type="term" value="F:serine-type endopeptidase activity"/>
    <property type="evidence" value="ECO:0007669"/>
    <property type="project" value="UniProtKB-UniRule"/>
</dbReference>
<gene>
    <name evidence="2" type="ORF">CHH72_04590</name>
</gene>
<protein>
    <recommendedName>
        <fullName evidence="1">endopeptidase La</fullName>
        <ecNumber evidence="1">3.4.21.53</ecNumber>
    </recommendedName>
</protein>
<proteinExistence type="inferred from homology"/>
<dbReference type="InterPro" id="IPR014721">
    <property type="entry name" value="Ribsml_uS5_D2-typ_fold_subgr"/>
</dbReference>
<dbReference type="GO" id="GO:0005524">
    <property type="term" value="F:ATP binding"/>
    <property type="evidence" value="ECO:0007669"/>
    <property type="project" value="InterPro"/>
</dbReference>
<dbReference type="SUPFAM" id="SSF50156">
    <property type="entry name" value="PDZ domain-like"/>
    <property type="match status" value="1"/>
</dbReference>
<keyword evidence="1" id="KW-0378">Hydrolase</keyword>
<organism evidence="2 3">
    <name type="scientific">Shouchella clausii</name>
    <name type="common">Alkalihalobacillus clausii</name>
    <dbReference type="NCBI Taxonomy" id="79880"/>
    <lineage>
        <taxon>Bacteria</taxon>
        <taxon>Bacillati</taxon>
        <taxon>Bacillota</taxon>
        <taxon>Bacilli</taxon>
        <taxon>Bacillales</taxon>
        <taxon>Bacillaceae</taxon>
        <taxon>Shouchella</taxon>
    </lineage>
</organism>
<dbReference type="InterPro" id="IPR008269">
    <property type="entry name" value="Lon_proteolytic"/>
</dbReference>
<accession>A0A268P3F2</accession>
<dbReference type="OMA" id="PIGGITH"/>
<comment type="catalytic activity">
    <reaction evidence="1">
        <text>Hydrolysis of proteins in presence of ATP.</text>
        <dbReference type="EC" id="3.4.21.53"/>
    </reaction>
</comment>
<evidence type="ECO:0000313" key="2">
    <source>
        <dbReference type="EMBL" id="PAE90263.1"/>
    </source>
</evidence>
<dbReference type="SUPFAM" id="SSF54211">
    <property type="entry name" value="Ribosomal protein S5 domain 2-like"/>
    <property type="match status" value="1"/>
</dbReference>
<dbReference type="EC" id="3.4.21.53" evidence="1"/>
<dbReference type="GO" id="GO:0004176">
    <property type="term" value="F:ATP-dependent peptidase activity"/>
    <property type="evidence" value="ECO:0007669"/>
    <property type="project" value="UniProtKB-UniRule"/>
</dbReference>
<keyword evidence="1" id="KW-0720">Serine protease</keyword>
<name>A0A268P3F2_SHOCL</name>
<dbReference type="NCBIfam" id="NF041438">
    <property type="entry name" value="SepM_fam_S16"/>
    <property type="match status" value="1"/>
</dbReference>
<reference evidence="2 3" key="1">
    <citation type="submission" date="2017-07" db="EMBL/GenBank/DDBJ databases">
        <title>Isolation and whole genome analysis of endospore-forming bacteria from heroin.</title>
        <authorList>
            <person name="Kalinowski J."/>
            <person name="Ahrens B."/>
            <person name="Al-Dilaimi A."/>
            <person name="Winkler A."/>
            <person name="Wibberg D."/>
            <person name="Schleenbecker U."/>
            <person name="Ruckert C."/>
            <person name="Wolfel R."/>
            <person name="Grass G."/>
        </authorList>
    </citation>
    <scope>NUCLEOTIDE SEQUENCE [LARGE SCALE GENOMIC DNA]</scope>
    <source>
        <strain evidence="2 3">7539</strain>
    </source>
</reference>
<dbReference type="EMBL" id="NPCC01000005">
    <property type="protein sequence ID" value="PAE90263.1"/>
    <property type="molecule type" value="Genomic_DNA"/>
</dbReference>
<keyword evidence="1" id="KW-0645">Protease</keyword>
<dbReference type="PANTHER" id="PTHR10046">
    <property type="entry name" value="ATP DEPENDENT LON PROTEASE FAMILY MEMBER"/>
    <property type="match status" value="1"/>
</dbReference>
<feature type="active site" evidence="1">
    <location>
        <position position="285"/>
    </location>
</feature>
<dbReference type="PROSITE" id="PS51786">
    <property type="entry name" value="LON_PROTEOLYTIC"/>
    <property type="match status" value="1"/>
</dbReference>
<dbReference type="AlphaFoldDB" id="A0A268P3F2"/>
<dbReference type="InterPro" id="IPR001478">
    <property type="entry name" value="PDZ"/>
</dbReference>
<dbReference type="InterPro" id="IPR027065">
    <property type="entry name" value="Lon_Prtase"/>
</dbReference>
<sequence>MEGTRRTFAWKRWVLLFIIIVVLGRLELPYYYSQPGIAQTLEGMIEVEEGYKDDTGAFMLTTIRSARATPLLAIWSLFSQFRSLSPAPKNISDEEYDERQIMLMNNSQESAKIAAYRAAGKGEVEIDYNGVFVTGVVPGMSADGVLEAGDLITAVNGETIETVEELFDHISNYKEGETVELTYERGTAIRTDTFTFSTFPVDQSVEDGQVGIGIVGPVTKRSARFDPDVEISAGSIGGPSAGLMFALEIYSQLLEIDLTKGYQIAGTGTIDDDGNVGPIGGAKQKVVAADREGADYFLAPNENGAHNSNYKEAKAAAEAIGSKMEIIPIDTLEEALSFLKGLPPKESAAS</sequence>
<dbReference type="Gene3D" id="2.30.42.10">
    <property type="match status" value="1"/>
</dbReference>
<evidence type="ECO:0000256" key="1">
    <source>
        <dbReference type="PROSITE-ProRule" id="PRU01122"/>
    </source>
</evidence>
<dbReference type="InterPro" id="IPR036034">
    <property type="entry name" value="PDZ_sf"/>
</dbReference>